<name>A0ABX6YIS6_9MICO</name>
<feature type="domain" description="Enoyl reductase (ER)" evidence="1">
    <location>
        <begin position="4"/>
        <end position="324"/>
    </location>
</feature>
<dbReference type="Proteomes" id="UP000662814">
    <property type="component" value="Chromosome"/>
</dbReference>
<dbReference type="Gene3D" id="3.40.50.720">
    <property type="entry name" value="NAD(P)-binding Rossmann-like Domain"/>
    <property type="match status" value="1"/>
</dbReference>
<dbReference type="PANTHER" id="PTHR43677:SF11">
    <property type="entry name" value="ZINC-CONTAINING ALCOHOL DEHYDROGENASE"/>
    <property type="match status" value="1"/>
</dbReference>
<dbReference type="InterPro" id="IPR051397">
    <property type="entry name" value="Zn-ADH-like_protein"/>
</dbReference>
<sequence>MKAAVIDALGHTPVCREVEEPSAPEGWVVGRVRAAAIKNIERMLAAGTHYGSGHMALPAQIGLDAVVELPDGHRVYTGATPPAGAMAERMAVNPAQVIEVPTSVDDAVAAALPNAAISAWFALEYAGQIQTGQSVLVLGATGVTGGLAVQLATQQFGADHVVAVGRDEARLEQLRTRGADNVIRIDNEATGLADAVRALHAEHPFDLVLDYLWGSPAEQTLRALANDDLAATFHRTRFVQIGETAGPTLTLPASVMRSAGIELVGQGGGSVPREAFGRVMTEILPALFDMLSAGTLTLETRTMPLDQVESAWTQATASGERMVIIP</sequence>
<dbReference type="RefSeq" id="WP_166985978.1">
    <property type="nucleotide sequence ID" value="NZ_CP061169.1"/>
</dbReference>
<gene>
    <name evidence="2" type="ORF">HCR76_00430</name>
</gene>
<accession>A0ABX6YIS6</accession>
<dbReference type="SUPFAM" id="SSF50129">
    <property type="entry name" value="GroES-like"/>
    <property type="match status" value="1"/>
</dbReference>
<proteinExistence type="predicted"/>
<keyword evidence="3" id="KW-1185">Reference proteome</keyword>
<dbReference type="SUPFAM" id="SSF51735">
    <property type="entry name" value="NAD(P)-binding Rossmann-fold domains"/>
    <property type="match status" value="1"/>
</dbReference>
<evidence type="ECO:0000313" key="2">
    <source>
        <dbReference type="EMBL" id="QPZ38615.1"/>
    </source>
</evidence>
<organism evidence="2 3">
    <name type="scientific">Paramicrobacterium chengjingii</name>
    <dbReference type="NCBI Taxonomy" id="2769067"/>
    <lineage>
        <taxon>Bacteria</taxon>
        <taxon>Bacillati</taxon>
        <taxon>Actinomycetota</taxon>
        <taxon>Actinomycetes</taxon>
        <taxon>Micrococcales</taxon>
        <taxon>Microbacteriaceae</taxon>
        <taxon>Paramicrobacterium</taxon>
    </lineage>
</organism>
<protein>
    <submittedName>
        <fullName evidence="2">Zinc-binding alcohol dehydrogenase family protein</fullName>
    </submittedName>
</protein>
<dbReference type="Pfam" id="PF00107">
    <property type="entry name" value="ADH_zinc_N"/>
    <property type="match status" value="1"/>
</dbReference>
<dbReference type="EMBL" id="CP061169">
    <property type="protein sequence ID" value="QPZ38615.1"/>
    <property type="molecule type" value="Genomic_DNA"/>
</dbReference>
<reference evidence="2 3" key="1">
    <citation type="submission" date="2020-12" db="EMBL/GenBank/DDBJ databases">
        <title>Microbacterium sp. HY060.</title>
        <authorList>
            <person name="Zhou J."/>
        </authorList>
    </citation>
    <scope>NUCLEOTIDE SEQUENCE [LARGE SCALE GENOMIC DNA]</scope>
    <source>
        <strain evidence="2 3">HY60</strain>
    </source>
</reference>
<evidence type="ECO:0000313" key="3">
    <source>
        <dbReference type="Proteomes" id="UP000662814"/>
    </source>
</evidence>
<dbReference type="PANTHER" id="PTHR43677">
    <property type="entry name" value="SHORT-CHAIN DEHYDROGENASE/REDUCTASE"/>
    <property type="match status" value="1"/>
</dbReference>
<dbReference type="Gene3D" id="3.90.180.10">
    <property type="entry name" value="Medium-chain alcohol dehydrogenases, catalytic domain"/>
    <property type="match status" value="1"/>
</dbReference>
<dbReference type="InterPro" id="IPR020843">
    <property type="entry name" value="ER"/>
</dbReference>
<evidence type="ECO:0000259" key="1">
    <source>
        <dbReference type="SMART" id="SM00829"/>
    </source>
</evidence>
<dbReference type="InterPro" id="IPR011032">
    <property type="entry name" value="GroES-like_sf"/>
</dbReference>
<dbReference type="InterPro" id="IPR036291">
    <property type="entry name" value="NAD(P)-bd_dom_sf"/>
</dbReference>
<dbReference type="InterPro" id="IPR013149">
    <property type="entry name" value="ADH-like_C"/>
</dbReference>
<dbReference type="SMART" id="SM00829">
    <property type="entry name" value="PKS_ER"/>
    <property type="match status" value="1"/>
</dbReference>